<dbReference type="InterPro" id="IPR000873">
    <property type="entry name" value="AMP-dep_synth/lig_dom"/>
</dbReference>
<dbReference type="Pfam" id="PF00501">
    <property type="entry name" value="AMP-binding"/>
    <property type="match status" value="2"/>
</dbReference>
<dbReference type="GO" id="GO:0003824">
    <property type="term" value="F:catalytic activity"/>
    <property type="evidence" value="ECO:0007669"/>
    <property type="project" value="InterPro"/>
</dbReference>
<dbReference type="Gene3D" id="3.30.559.10">
    <property type="entry name" value="Chloramphenicol acetyltransferase-like domain"/>
    <property type="match status" value="2"/>
</dbReference>
<dbReference type="InterPro" id="IPR006162">
    <property type="entry name" value="Ppantetheine_attach_site"/>
</dbReference>
<dbReference type="InterPro" id="IPR045851">
    <property type="entry name" value="AMP-bd_C_sf"/>
</dbReference>
<dbReference type="PROSITE" id="PS00455">
    <property type="entry name" value="AMP_BINDING"/>
    <property type="match status" value="2"/>
</dbReference>
<keyword evidence="4" id="KW-0597">Phosphoprotein</keyword>
<evidence type="ECO:0000256" key="2">
    <source>
        <dbReference type="ARBA" id="ARBA00006432"/>
    </source>
</evidence>
<name>A0A2P8PT41_9ACTN</name>
<comment type="similarity">
    <text evidence="2">Belongs to the ATP-dependent AMP-binding enzyme family.</text>
</comment>
<dbReference type="InterPro" id="IPR009081">
    <property type="entry name" value="PP-bd_ACP"/>
</dbReference>
<dbReference type="SMART" id="SM00823">
    <property type="entry name" value="PKS_PP"/>
    <property type="match status" value="2"/>
</dbReference>
<dbReference type="FunFam" id="3.30.300.30:FF:000010">
    <property type="entry name" value="Enterobactin synthetase component F"/>
    <property type="match status" value="2"/>
</dbReference>
<dbReference type="GO" id="GO:0072330">
    <property type="term" value="P:monocarboxylic acid biosynthetic process"/>
    <property type="evidence" value="ECO:0007669"/>
    <property type="project" value="UniProtKB-ARBA"/>
</dbReference>
<dbReference type="PROSITE" id="PS50075">
    <property type="entry name" value="CARRIER"/>
    <property type="match status" value="2"/>
</dbReference>
<feature type="domain" description="Carrier" evidence="5">
    <location>
        <begin position="1730"/>
        <end position="1805"/>
    </location>
</feature>
<comment type="caution">
    <text evidence="6">The sequence shown here is derived from an EMBL/GenBank/DDBJ whole genome shotgun (WGS) entry which is preliminary data.</text>
</comment>
<sequence length="1896" mass="203796">MLERVRERALSAYAHQDIPFERLVDLINPRRSLAHHPLFQIMLVLQNNAEAVLDLPGIDTTRQDLDIVHSRFDLSFSLREQRGPDGTPQGMTGWITYDTDLYDEDTVTTLVRRWTRFLDEAAALPGRRLGAIDLLGDAERHRLLVTWNDTAAEDPAAAPVPVLVERQAARTPDAVAVVAEGESVTYAELDARANRLARALIGYGAGPERFVALALPRSADMVVALLAVLKTGAGYLPVEPDYPAERIRFMLDDTGPVCVVTTAGVLAALPVDRRPVIVLDDPGTAESVRAHPPGNLTDADRIAALTPEVPAYVIYTSGTTGRPKGVVVEHRSLTNYVLRCPRAYPGLAGTTLVHASLAFDAIVTGLYGALVHGGRIHVAAFDGTLPERIRSEGLSYDFLKMTPAHLSFAMSEFPDDFWPTRQLMVGGAAVAGHELRTWRARHPGVSIVNHYGPTEATVGCTDYVVPPDADLTTGPVPIGKPMTNIRAYVLDDRLCPVPPGVPGELYMAGAGVARGYLGRSVLTAERFVACPFGPAGTRMYRTGDLARWRADGNLEYLGRTDDQVKIRGFRVEPGEAEAVLAGHPGVSRAVVVAREDRPGDVRLVAYVVAASGGTDVTALRDFLRERLPDHLVPAALLFLDEIPLTPNGKLDRSALPVPDLTPGDGAPRTPQEELLCDLFAEVLGLPGVGVHDGFFELGGHSLLATRLISRIRTTLGVELSVRAVFEAPTVGELARLVRQASGQTRPALRLSPLPERVPLSFAQQRLWFLHQLEGANPVYNVPVVLRLAGELDVDTLRAALADVVGRHEVLRTVYTDVDGTPVQTVLPADVDVPLSVAELESTEVRTAVERAAGYAFDLACEIPLRASLSRVTDTGEWVLALVAHHIATDGSSMAPLLRDLSRAYAARAAGRSPAWTPLPVRYTDYAVWQRDLLGDLDDPGSAVAAQVAYWVRELQGLPEQVSLRGDRPRPAVASRRGAVAGTEIPADVHARIVGLARTSGASVFMVAQAALAGLLTRLGAGTDIPIGSPVAGRTDEALDDVVGFFVNTLVLRTDTSGDPTFEELLSRVRTTALSAYTNQDVPFERLVEILSPTRSLAHHPLFQIMLVLQNTTEASVELPGATVSREQVAGRGSRFDLTFGLRETRGADGAPRGITVQLEYSSDLYDPATAEALLSRWVRLIGAVTVDPGHRLSAVDLLTGAERRQLLLEWNDTARELPVATLPLLFEQQVVRTPDAVAVVFGDESVSYAGLNARANRLARHLIQLGAGPERVVALALPRSVDMIVAVLAVLKSGAAYLPVDPGYPAERIRFLLDDARPVRLISTAETLGGEAALPLGDPGLAGVLAAYDAHDVTDADRDAPLTPAHPAYVIHTSGTSGRPKAVAMPHGALANLIADAHAEPAAVRTAQFTSLSFDVSAQEILSALLTGRTLCVPDEETRRDMTAFVAWLRTNDVGELYAPTPVIDALCEAAGTDRQPLPALRQVVQAGEALVVGARLREFFRAGDVRLTNHYGPAETHVVTAFALPNDVSQWPERVPIGAPIANTRVYVLDDRLCPVPPGVAGELYLAGAGLARGYLGRSGLTAGRFVACPFGGPSERMYRTGDLVLWRRDGVLEFLGRADDQVKIRGFRVEPAEVQAVLVEHPAVSKAVVLAKADRDGAAQLVAYVVPAAAGLAAEREVREFLRDRLPDHLVPAAVVVLDALPLTRNGKVDRRALPAPDFSAVRGTDRAPRTPQEELLCGLFADILHLHEVGVGDSFFDLGGHSLLATRLVSRIRTVLGAELSVRAVFEAPTVAGLARRIERASGVGRPAPTPVPRTDGTPASFAQQRLWFLHRLEDVGSLYNLPIALRLTGDVDPDALGAAFNDVIDRHEALRTVLTEVDGTPVQTVLDPGREV</sequence>
<organism evidence="6 7">
    <name type="scientific">Streptomyces dioscori</name>
    <dbReference type="NCBI Taxonomy" id="2109333"/>
    <lineage>
        <taxon>Bacteria</taxon>
        <taxon>Bacillati</taxon>
        <taxon>Actinomycetota</taxon>
        <taxon>Actinomycetes</taxon>
        <taxon>Kitasatosporales</taxon>
        <taxon>Streptomycetaceae</taxon>
        <taxon>Streptomyces</taxon>
        <taxon>Streptomyces aurantiacus group</taxon>
    </lineage>
</organism>
<keyword evidence="3" id="KW-0596">Phosphopantetheine</keyword>
<evidence type="ECO:0000313" key="7">
    <source>
        <dbReference type="Proteomes" id="UP000240429"/>
    </source>
</evidence>
<dbReference type="PANTHER" id="PTHR45527">
    <property type="entry name" value="NONRIBOSOMAL PEPTIDE SYNTHETASE"/>
    <property type="match status" value="1"/>
</dbReference>
<dbReference type="InterPro" id="IPR020845">
    <property type="entry name" value="AMP-binding_CS"/>
</dbReference>
<dbReference type="Pfam" id="PF13193">
    <property type="entry name" value="AMP-binding_C"/>
    <property type="match status" value="2"/>
</dbReference>
<proteinExistence type="inferred from homology"/>
<dbReference type="CDD" id="cd19540">
    <property type="entry name" value="LCL_NRPS-like"/>
    <property type="match status" value="1"/>
</dbReference>
<dbReference type="EMBL" id="PYBJ01000051">
    <property type="protein sequence ID" value="PSM37159.1"/>
    <property type="molecule type" value="Genomic_DNA"/>
</dbReference>
<dbReference type="GO" id="GO:0005829">
    <property type="term" value="C:cytosol"/>
    <property type="evidence" value="ECO:0007669"/>
    <property type="project" value="TreeGrafter"/>
</dbReference>
<gene>
    <name evidence="6" type="ORF">C6Y14_43755</name>
</gene>
<dbReference type="Gene3D" id="3.40.50.980">
    <property type="match status" value="4"/>
</dbReference>
<dbReference type="NCBIfam" id="TIGR01733">
    <property type="entry name" value="AA-adenyl-dom"/>
    <property type="match status" value="2"/>
</dbReference>
<evidence type="ECO:0000259" key="5">
    <source>
        <dbReference type="PROSITE" id="PS50075"/>
    </source>
</evidence>
<feature type="non-terminal residue" evidence="6">
    <location>
        <position position="1896"/>
    </location>
</feature>
<dbReference type="GO" id="GO:0031177">
    <property type="term" value="F:phosphopantetheine binding"/>
    <property type="evidence" value="ECO:0007669"/>
    <property type="project" value="InterPro"/>
</dbReference>
<feature type="domain" description="Carrier" evidence="5">
    <location>
        <begin position="666"/>
        <end position="741"/>
    </location>
</feature>
<dbReference type="Gene3D" id="2.30.38.10">
    <property type="entry name" value="Luciferase, Domain 3"/>
    <property type="match status" value="2"/>
</dbReference>
<dbReference type="Gene3D" id="1.10.1200.10">
    <property type="entry name" value="ACP-like"/>
    <property type="match status" value="2"/>
</dbReference>
<dbReference type="GO" id="GO:0017000">
    <property type="term" value="P:antibiotic biosynthetic process"/>
    <property type="evidence" value="ECO:0007669"/>
    <property type="project" value="UniProtKB-ARBA"/>
</dbReference>
<dbReference type="GO" id="GO:0044550">
    <property type="term" value="P:secondary metabolite biosynthetic process"/>
    <property type="evidence" value="ECO:0007669"/>
    <property type="project" value="TreeGrafter"/>
</dbReference>
<dbReference type="FunFam" id="1.10.1200.10:FF:000016">
    <property type="entry name" value="Non-ribosomal peptide synthase"/>
    <property type="match status" value="2"/>
</dbReference>
<dbReference type="InterPro" id="IPR023213">
    <property type="entry name" value="CAT-like_dom_sf"/>
</dbReference>
<dbReference type="Gene3D" id="3.30.300.30">
    <property type="match status" value="2"/>
</dbReference>
<evidence type="ECO:0000256" key="3">
    <source>
        <dbReference type="ARBA" id="ARBA00022450"/>
    </source>
</evidence>
<dbReference type="PANTHER" id="PTHR45527:SF1">
    <property type="entry name" value="FATTY ACID SYNTHASE"/>
    <property type="match status" value="1"/>
</dbReference>
<reference evidence="6 7" key="1">
    <citation type="submission" date="2018-03" db="EMBL/GenBank/DDBJ databases">
        <title>Streptomyces dioscori sp. nov., a novel endophytic actinobacterium isolated from bulbil of Dioscorea bulbifera L.</title>
        <authorList>
            <person name="Zhikuan W."/>
        </authorList>
    </citation>
    <scope>NUCLEOTIDE SEQUENCE [LARGE SCALE GENOMIC DNA]</scope>
    <source>
        <strain evidence="6 7">A217</strain>
    </source>
</reference>
<dbReference type="InterPro" id="IPR020806">
    <property type="entry name" value="PKS_PP-bd"/>
</dbReference>
<dbReference type="SUPFAM" id="SSF52777">
    <property type="entry name" value="CoA-dependent acyltransferases"/>
    <property type="match status" value="4"/>
</dbReference>
<dbReference type="SUPFAM" id="SSF56801">
    <property type="entry name" value="Acetyl-CoA synthetase-like"/>
    <property type="match status" value="2"/>
</dbReference>
<dbReference type="FunFam" id="3.40.50.980:FF:000001">
    <property type="entry name" value="Non-ribosomal peptide synthetase"/>
    <property type="match status" value="2"/>
</dbReference>
<evidence type="ECO:0000313" key="6">
    <source>
        <dbReference type="EMBL" id="PSM37159.1"/>
    </source>
</evidence>
<dbReference type="SUPFAM" id="SSF47336">
    <property type="entry name" value="ACP-like"/>
    <property type="match status" value="2"/>
</dbReference>
<evidence type="ECO:0000256" key="1">
    <source>
        <dbReference type="ARBA" id="ARBA00001957"/>
    </source>
</evidence>
<dbReference type="FunFam" id="2.30.38.10:FF:000001">
    <property type="entry name" value="Non-ribosomal peptide synthetase PvdI"/>
    <property type="match status" value="2"/>
</dbReference>
<dbReference type="PROSITE" id="PS00012">
    <property type="entry name" value="PHOSPHOPANTETHEINE"/>
    <property type="match status" value="2"/>
</dbReference>
<dbReference type="Gene3D" id="3.30.559.30">
    <property type="entry name" value="Nonribosomal peptide synthetase, condensation domain"/>
    <property type="match status" value="2"/>
</dbReference>
<evidence type="ECO:0000256" key="4">
    <source>
        <dbReference type="ARBA" id="ARBA00022553"/>
    </source>
</evidence>
<dbReference type="CDD" id="cd05930">
    <property type="entry name" value="A_NRPS"/>
    <property type="match status" value="1"/>
</dbReference>
<comment type="cofactor">
    <cofactor evidence="1">
        <name>pantetheine 4'-phosphate</name>
        <dbReference type="ChEBI" id="CHEBI:47942"/>
    </cofactor>
</comment>
<dbReference type="InterPro" id="IPR036736">
    <property type="entry name" value="ACP-like_sf"/>
</dbReference>
<dbReference type="Pfam" id="PF00668">
    <property type="entry name" value="Condensation"/>
    <property type="match status" value="3"/>
</dbReference>
<dbReference type="InterPro" id="IPR025110">
    <property type="entry name" value="AMP-bd_C"/>
</dbReference>
<dbReference type="GO" id="GO:0043041">
    <property type="term" value="P:amino acid activation for nonribosomal peptide biosynthetic process"/>
    <property type="evidence" value="ECO:0007669"/>
    <property type="project" value="TreeGrafter"/>
</dbReference>
<dbReference type="Proteomes" id="UP000240429">
    <property type="component" value="Unassembled WGS sequence"/>
</dbReference>
<dbReference type="GO" id="GO:0008610">
    <property type="term" value="P:lipid biosynthetic process"/>
    <property type="evidence" value="ECO:0007669"/>
    <property type="project" value="UniProtKB-ARBA"/>
</dbReference>
<accession>A0A2P8PT41</accession>
<dbReference type="Pfam" id="PF00550">
    <property type="entry name" value="PP-binding"/>
    <property type="match status" value="2"/>
</dbReference>
<dbReference type="InterPro" id="IPR001242">
    <property type="entry name" value="Condensation_dom"/>
</dbReference>
<dbReference type="InterPro" id="IPR010071">
    <property type="entry name" value="AA_adenyl_dom"/>
</dbReference>
<protein>
    <submittedName>
        <fullName evidence="6">Non-ribosomal peptide synthetase</fullName>
    </submittedName>
</protein>
<keyword evidence="7" id="KW-1185">Reference proteome</keyword>
<dbReference type="CDD" id="cd17651">
    <property type="entry name" value="A_NRPS_VisG_like"/>
    <property type="match status" value="1"/>
</dbReference>